<evidence type="ECO:0000259" key="3">
    <source>
        <dbReference type="PROSITE" id="PS50977"/>
    </source>
</evidence>
<comment type="caution">
    <text evidence="4">The sequence shown here is derived from an EMBL/GenBank/DDBJ whole genome shotgun (WGS) entry which is preliminary data.</text>
</comment>
<organism evidence="4 5">
    <name type="scientific">Marinitoga hydrogenitolerans (strain DSM 16785 / JCM 12826 / AT1271)</name>
    <dbReference type="NCBI Taxonomy" id="1122195"/>
    <lineage>
        <taxon>Bacteria</taxon>
        <taxon>Thermotogati</taxon>
        <taxon>Thermotogota</taxon>
        <taxon>Thermotogae</taxon>
        <taxon>Petrotogales</taxon>
        <taxon>Petrotogaceae</taxon>
        <taxon>Marinitoga</taxon>
    </lineage>
</organism>
<evidence type="ECO:0000313" key="5">
    <source>
        <dbReference type="Proteomes" id="UP000184334"/>
    </source>
</evidence>
<dbReference type="PROSITE" id="PS50977">
    <property type="entry name" value="HTH_TETR_2"/>
    <property type="match status" value="1"/>
</dbReference>
<reference evidence="4" key="1">
    <citation type="submission" date="2016-11" db="EMBL/GenBank/DDBJ databases">
        <authorList>
            <person name="Varghese N."/>
            <person name="Submissions S."/>
        </authorList>
    </citation>
    <scope>NUCLEOTIDE SEQUENCE [LARGE SCALE GENOMIC DNA]</scope>
    <source>
        <strain evidence="4">DSM 16785</strain>
    </source>
</reference>
<dbReference type="STRING" id="1122195.SAMN02745164_00403"/>
<evidence type="ECO:0000256" key="1">
    <source>
        <dbReference type="ARBA" id="ARBA00023125"/>
    </source>
</evidence>
<dbReference type="OrthoDB" id="9814703at2"/>
<protein>
    <submittedName>
        <fullName evidence="4">Transcriptional regulator, TetR family</fullName>
    </submittedName>
</protein>
<sequence>MAGNISEKKSNYKEQKKRKIAENALDLILSKGLSHFTMDDVAKETGVSKGTLYLYFDSKDSLIITSFGILVERLKYYLSNLLPQETSKEEKAKAIIKLYSKIIKEFPSDDLLRLFEILINSIHDKKRLKELGNLFHDYYTQLFDLWSEFVPNKTTAIILQAMIDGIGIYKSVGVEFKEEELCSSLEYIIGKLMA</sequence>
<keyword evidence="1 2" id="KW-0238">DNA-binding</keyword>
<gene>
    <name evidence="4" type="ORF">SAMN02745164_00403</name>
</gene>
<dbReference type="AlphaFoldDB" id="A0A1M4TDC2"/>
<dbReference type="EMBL" id="FQUI01000004">
    <property type="protein sequence ID" value="SHE42365.1"/>
    <property type="molecule type" value="Genomic_DNA"/>
</dbReference>
<feature type="domain" description="HTH tetR-type" evidence="3">
    <location>
        <begin position="14"/>
        <end position="74"/>
    </location>
</feature>
<dbReference type="InterPro" id="IPR023772">
    <property type="entry name" value="DNA-bd_HTH_TetR-type_CS"/>
</dbReference>
<dbReference type="SUPFAM" id="SSF46689">
    <property type="entry name" value="Homeodomain-like"/>
    <property type="match status" value="1"/>
</dbReference>
<dbReference type="Proteomes" id="UP000184334">
    <property type="component" value="Unassembled WGS sequence"/>
</dbReference>
<proteinExistence type="predicted"/>
<dbReference type="PANTHER" id="PTHR43479">
    <property type="entry name" value="ACREF/ENVCD OPERON REPRESSOR-RELATED"/>
    <property type="match status" value="1"/>
</dbReference>
<dbReference type="PANTHER" id="PTHR43479:SF11">
    <property type="entry name" value="ACREF_ENVCD OPERON REPRESSOR-RELATED"/>
    <property type="match status" value="1"/>
</dbReference>
<dbReference type="RefSeq" id="WP_072862918.1">
    <property type="nucleotide sequence ID" value="NZ_FQUI01000004.1"/>
</dbReference>
<evidence type="ECO:0000313" key="4">
    <source>
        <dbReference type="EMBL" id="SHE42365.1"/>
    </source>
</evidence>
<keyword evidence="5" id="KW-1185">Reference proteome</keyword>
<dbReference type="Pfam" id="PF00440">
    <property type="entry name" value="TetR_N"/>
    <property type="match status" value="1"/>
</dbReference>
<name>A0A1M4TDC2_MARH1</name>
<accession>A0A1M4TDC2</accession>
<dbReference type="InterPro" id="IPR050624">
    <property type="entry name" value="HTH-type_Tx_Regulator"/>
</dbReference>
<feature type="DNA-binding region" description="H-T-H motif" evidence="2">
    <location>
        <begin position="37"/>
        <end position="56"/>
    </location>
</feature>
<evidence type="ECO:0000256" key="2">
    <source>
        <dbReference type="PROSITE-ProRule" id="PRU00335"/>
    </source>
</evidence>
<dbReference type="PROSITE" id="PS01081">
    <property type="entry name" value="HTH_TETR_1"/>
    <property type="match status" value="1"/>
</dbReference>
<dbReference type="PRINTS" id="PR00455">
    <property type="entry name" value="HTHTETR"/>
</dbReference>
<dbReference type="InterPro" id="IPR009057">
    <property type="entry name" value="Homeodomain-like_sf"/>
</dbReference>
<dbReference type="GO" id="GO:0003677">
    <property type="term" value="F:DNA binding"/>
    <property type="evidence" value="ECO:0007669"/>
    <property type="project" value="UniProtKB-UniRule"/>
</dbReference>
<dbReference type="Gene3D" id="1.10.357.10">
    <property type="entry name" value="Tetracycline Repressor, domain 2"/>
    <property type="match status" value="1"/>
</dbReference>
<dbReference type="InterPro" id="IPR001647">
    <property type="entry name" value="HTH_TetR"/>
</dbReference>